<feature type="chain" id="PRO_5043269505" evidence="1">
    <location>
        <begin position="26"/>
        <end position="296"/>
    </location>
</feature>
<protein>
    <submittedName>
        <fullName evidence="2">Uncharacterized protein</fullName>
    </submittedName>
</protein>
<accession>A0A9P1BJA3</accession>
<feature type="signal peptide" evidence="1">
    <location>
        <begin position="1"/>
        <end position="25"/>
    </location>
</feature>
<evidence type="ECO:0000313" key="3">
    <source>
        <dbReference type="EMBL" id="CAL1127789.1"/>
    </source>
</evidence>
<gene>
    <name evidence="2" type="ORF">C1SCF055_LOCUS2816</name>
</gene>
<sequence>MAFGLTRRKAALLLFYGAPILMLHCWDFVSQQMEAADSQWGRDIDVYELFSGCGELGNQCRAAGLNVRKSDISKGLHHDITSSEGFLLSLKNVLRVRYGGLLWCGVPCNSWVWMASSTTKRTTVSYGIMGNEAVPSVAAGNCIAARVALLCMVAIVRGIFWCAEQPGTSCLKDCPYISHVLTSMGPHFFRRMWMGNFDHWASKPSQLWGSWPDVESFSTRLSRAIQKRLQESSKGMYIRKRLPDGRVHVTGGKRLRSSGAYTAGFGKHVAKLLLKRKLQASWLIIPVSVSGSPHNL</sequence>
<dbReference type="AlphaFoldDB" id="A0A9P1BJA3"/>
<reference evidence="2" key="1">
    <citation type="submission" date="2022-10" db="EMBL/GenBank/DDBJ databases">
        <authorList>
            <person name="Chen Y."/>
            <person name="Dougan E. K."/>
            <person name="Chan C."/>
            <person name="Rhodes N."/>
            <person name="Thang M."/>
        </authorList>
    </citation>
    <scope>NUCLEOTIDE SEQUENCE</scope>
</reference>
<dbReference type="EMBL" id="CAMXCT030000133">
    <property type="protein sequence ID" value="CAL4761726.1"/>
    <property type="molecule type" value="Genomic_DNA"/>
</dbReference>
<dbReference type="EMBL" id="CAMXCT020000133">
    <property type="protein sequence ID" value="CAL1127789.1"/>
    <property type="molecule type" value="Genomic_DNA"/>
</dbReference>
<keyword evidence="4" id="KW-1185">Reference proteome</keyword>
<proteinExistence type="predicted"/>
<organism evidence="2">
    <name type="scientific">Cladocopium goreaui</name>
    <dbReference type="NCBI Taxonomy" id="2562237"/>
    <lineage>
        <taxon>Eukaryota</taxon>
        <taxon>Sar</taxon>
        <taxon>Alveolata</taxon>
        <taxon>Dinophyceae</taxon>
        <taxon>Suessiales</taxon>
        <taxon>Symbiodiniaceae</taxon>
        <taxon>Cladocopium</taxon>
    </lineage>
</organism>
<evidence type="ECO:0000256" key="1">
    <source>
        <dbReference type="SAM" id="SignalP"/>
    </source>
</evidence>
<comment type="caution">
    <text evidence="2">The sequence shown here is derived from an EMBL/GenBank/DDBJ whole genome shotgun (WGS) entry which is preliminary data.</text>
</comment>
<keyword evidence="1" id="KW-0732">Signal</keyword>
<dbReference type="EMBL" id="CAMXCT010000133">
    <property type="protein sequence ID" value="CAI3974414.1"/>
    <property type="molecule type" value="Genomic_DNA"/>
</dbReference>
<name>A0A9P1BJA3_9DINO</name>
<reference evidence="3" key="2">
    <citation type="submission" date="2024-04" db="EMBL/GenBank/DDBJ databases">
        <authorList>
            <person name="Chen Y."/>
            <person name="Shah S."/>
            <person name="Dougan E. K."/>
            <person name="Thang M."/>
            <person name="Chan C."/>
        </authorList>
    </citation>
    <scope>NUCLEOTIDE SEQUENCE [LARGE SCALE GENOMIC DNA]</scope>
</reference>
<evidence type="ECO:0000313" key="4">
    <source>
        <dbReference type="Proteomes" id="UP001152797"/>
    </source>
</evidence>
<dbReference type="Proteomes" id="UP001152797">
    <property type="component" value="Unassembled WGS sequence"/>
</dbReference>
<evidence type="ECO:0000313" key="2">
    <source>
        <dbReference type="EMBL" id="CAI3974414.1"/>
    </source>
</evidence>